<dbReference type="Pfam" id="PF14903">
    <property type="entry name" value="WG_beta_rep"/>
    <property type="match status" value="5"/>
</dbReference>
<evidence type="ECO:0000256" key="1">
    <source>
        <dbReference type="SAM" id="SignalP"/>
    </source>
</evidence>
<keyword evidence="3" id="KW-1185">Reference proteome</keyword>
<evidence type="ECO:0000313" key="3">
    <source>
        <dbReference type="Proteomes" id="UP000501780"/>
    </source>
</evidence>
<reference evidence="2 3" key="1">
    <citation type="submission" date="2020-03" db="EMBL/GenBank/DDBJ databases">
        <title>Genomic analysis of Bacteroides faecium CBA7301.</title>
        <authorList>
            <person name="Kim J."/>
            <person name="Roh S.W."/>
        </authorList>
    </citation>
    <scope>NUCLEOTIDE SEQUENCE [LARGE SCALE GENOMIC DNA]</scope>
    <source>
        <strain evidence="2 3">CBA7301</strain>
    </source>
</reference>
<dbReference type="AlphaFoldDB" id="A0A6H0KNY7"/>
<evidence type="ECO:0000313" key="2">
    <source>
        <dbReference type="EMBL" id="QIU95092.1"/>
    </source>
</evidence>
<feature type="signal peptide" evidence="1">
    <location>
        <begin position="1"/>
        <end position="21"/>
    </location>
</feature>
<protein>
    <submittedName>
        <fullName evidence="2">WG repeat-containing protein</fullName>
    </submittedName>
</protein>
<dbReference type="KEGG" id="bfc:BacF7301_13485"/>
<dbReference type="RefSeq" id="WP_167963566.1">
    <property type="nucleotide sequence ID" value="NZ_CP050831.1"/>
</dbReference>
<keyword evidence="1" id="KW-0732">Signal</keyword>
<dbReference type="Proteomes" id="UP000501780">
    <property type="component" value="Chromosome"/>
</dbReference>
<proteinExistence type="predicted"/>
<sequence>MNRICWMIVFYLVMGTSILNAQTLIPEQNGKGKWGYVDLDGKKVIDYKFKEAYPFIDGKAKVKKGEKWGYIDTKGKEAIKIKYSEMYEWNGDYCKIAEGGSVKDGILTGAKWGYINRRGDIIMKAEYDEIGLFKDGLAYVMKGGKYGYIDDSFHVFIPCKYTAVGTFNERGYCWVNEGGKFDKKKNKDVVKGGKFGVYKRNGDLVVPVKYKAIGVFDELAPDANPLMASIYNDPEYIKQLRKIRKDGYALMRYTPNIFKFSFDVSSEFDFSKTKEYVESHTKELNESYLEKMSEADRKLAEECGSFELLTYSFLSPKKFSKLSMTENTYIVVSNKFGFSSLNGEMHKYNYHKSNEKFFHKIGIFDGNGTMLLPPDKYDLAYSPNNGFITVAREKKKRVQSNYYTIESGKLLFKDWIDVEVVTPFEKGNAVIATHKEQYLIDKEGRKISKDYSLILPMRESVYVVKNGDKCGIIDSLGHEIISPSYNLISPVSEGLMCAQKNKGGLYGFLDKKGEFVIPAMYESAQSFKYGWASVRTKSGWGEIEPDNKMAVECKWNNTAAKEEWKPKLMWVQKENKGLWYCLSTETNQLAFNAGYTGFRNFNRDFEGVAVVWDKNNKVGCISSDGKVLVPCIMPNGNLAMKAYSQMLNQKMGVWTEIDTYKFMIRNNQERNKCELTGTIENDMWDY</sequence>
<dbReference type="InterPro" id="IPR032774">
    <property type="entry name" value="WG_beta_rep"/>
</dbReference>
<name>A0A6H0KNY7_9BACE</name>
<dbReference type="PANTHER" id="PTHR37841">
    <property type="entry name" value="GLR2918 PROTEIN"/>
    <property type="match status" value="1"/>
</dbReference>
<organism evidence="2 3">
    <name type="scientific">Bacteroides faecium</name>
    <dbReference type="NCBI Taxonomy" id="2715212"/>
    <lineage>
        <taxon>Bacteria</taxon>
        <taxon>Pseudomonadati</taxon>
        <taxon>Bacteroidota</taxon>
        <taxon>Bacteroidia</taxon>
        <taxon>Bacteroidales</taxon>
        <taxon>Bacteroidaceae</taxon>
        <taxon>Bacteroides</taxon>
    </lineage>
</organism>
<dbReference type="EMBL" id="CP050831">
    <property type="protein sequence ID" value="QIU95092.1"/>
    <property type="molecule type" value="Genomic_DNA"/>
</dbReference>
<dbReference type="PANTHER" id="PTHR37841:SF1">
    <property type="entry name" value="DUF3298 DOMAIN-CONTAINING PROTEIN"/>
    <property type="match status" value="1"/>
</dbReference>
<feature type="chain" id="PRO_5026323209" evidence="1">
    <location>
        <begin position="22"/>
        <end position="686"/>
    </location>
</feature>
<accession>A0A6H0KNY7</accession>
<gene>
    <name evidence="2" type="ORF">BacF7301_13485</name>
</gene>